<dbReference type="InterPro" id="IPR050570">
    <property type="entry name" value="Cell_wall_metabolism_enzyme"/>
</dbReference>
<name>A0ABR9QFM3_9BACI</name>
<dbReference type="SUPFAM" id="SSF51261">
    <property type="entry name" value="Duplicated hybrid motif"/>
    <property type="match status" value="1"/>
</dbReference>
<proteinExistence type="predicted"/>
<evidence type="ECO:0000256" key="1">
    <source>
        <dbReference type="SAM" id="MobiDB-lite"/>
    </source>
</evidence>
<keyword evidence="2" id="KW-0472">Membrane</keyword>
<evidence type="ECO:0000256" key="2">
    <source>
        <dbReference type="SAM" id="Phobius"/>
    </source>
</evidence>
<dbReference type="PANTHER" id="PTHR21666">
    <property type="entry name" value="PEPTIDASE-RELATED"/>
    <property type="match status" value="1"/>
</dbReference>
<gene>
    <name evidence="4" type="ORF">IMZ08_04380</name>
</gene>
<feature type="transmembrane region" description="Helical" evidence="2">
    <location>
        <begin position="25"/>
        <end position="45"/>
    </location>
</feature>
<dbReference type="EMBL" id="JADCLJ010000007">
    <property type="protein sequence ID" value="MBE4907296.1"/>
    <property type="molecule type" value="Genomic_DNA"/>
</dbReference>
<protein>
    <submittedName>
        <fullName evidence="4">M23 family metallopeptidase</fullName>
    </submittedName>
</protein>
<reference evidence="4 5" key="1">
    <citation type="submission" date="2020-10" db="EMBL/GenBank/DDBJ databases">
        <title>Bacillus sp. HD4P25, an endophyte from a halophyte.</title>
        <authorList>
            <person name="Sun J.-Q."/>
        </authorList>
    </citation>
    <scope>NUCLEOTIDE SEQUENCE [LARGE SCALE GENOMIC DNA]</scope>
    <source>
        <strain evidence="4 5">YIM 93174</strain>
    </source>
</reference>
<dbReference type="RefSeq" id="WP_193534759.1">
    <property type="nucleotide sequence ID" value="NZ_JADCLJ010000007.1"/>
</dbReference>
<accession>A0ABR9QFM3</accession>
<dbReference type="Proteomes" id="UP001516662">
    <property type="component" value="Unassembled WGS sequence"/>
</dbReference>
<feature type="compositionally biased region" description="Acidic residues" evidence="1">
    <location>
        <begin position="244"/>
        <end position="268"/>
    </location>
</feature>
<dbReference type="InterPro" id="IPR016047">
    <property type="entry name" value="M23ase_b-sheet_dom"/>
</dbReference>
<sequence>MREEENKRTSQNSSSNLQRFFKKRWVFPAIYLASAAIILTGVLWFQSANNDVADDEPNINEELPGTAQNGEPAVPVNSTVENFAMPVLDEDAVEIHKQFYDADGSKEDQEAALVSYENTYYPNKGIDIVAKDGKSFDVAASLSGTVVRSEQDSLFGNIVEIEHAEGVVTVYHSLADVMVEQGDRVDQGQVIAKAGKNLFNKDADTHVHFEIRNNGVAVNPIEFFNQPLTSLEQEESASKQPAEQAEENTEDAEETPADEDKSEQDENTDASIGMATV</sequence>
<evidence type="ECO:0000313" key="5">
    <source>
        <dbReference type="Proteomes" id="UP001516662"/>
    </source>
</evidence>
<keyword evidence="2" id="KW-0812">Transmembrane</keyword>
<keyword evidence="5" id="KW-1185">Reference proteome</keyword>
<feature type="region of interest" description="Disordered" evidence="1">
    <location>
        <begin position="230"/>
        <end position="277"/>
    </location>
</feature>
<dbReference type="Gene3D" id="2.70.70.10">
    <property type="entry name" value="Glucose Permease (Domain IIA)"/>
    <property type="match status" value="1"/>
</dbReference>
<evidence type="ECO:0000313" key="4">
    <source>
        <dbReference type="EMBL" id="MBE4907296.1"/>
    </source>
</evidence>
<feature type="domain" description="M23ase beta-sheet core" evidence="3">
    <location>
        <begin position="122"/>
        <end position="220"/>
    </location>
</feature>
<dbReference type="CDD" id="cd12797">
    <property type="entry name" value="M23_peptidase"/>
    <property type="match status" value="1"/>
</dbReference>
<comment type="caution">
    <text evidence="4">The sequence shown here is derived from an EMBL/GenBank/DDBJ whole genome shotgun (WGS) entry which is preliminary data.</text>
</comment>
<dbReference type="PANTHER" id="PTHR21666:SF291">
    <property type="entry name" value="STAGE II SPORULATION PROTEIN Q"/>
    <property type="match status" value="1"/>
</dbReference>
<evidence type="ECO:0000259" key="3">
    <source>
        <dbReference type="Pfam" id="PF01551"/>
    </source>
</evidence>
<keyword evidence="2" id="KW-1133">Transmembrane helix</keyword>
<organism evidence="4 5">
    <name type="scientific">Litchfieldia luteola</name>
    <dbReference type="NCBI Taxonomy" id="682179"/>
    <lineage>
        <taxon>Bacteria</taxon>
        <taxon>Bacillati</taxon>
        <taxon>Bacillota</taxon>
        <taxon>Bacilli</taxon>
        <taxon>Bacillales</taxon>
        <taxon>Bacillaceae</taxon>
        <taxon>Litchfieldia</taxon>
    </lineage>
</organism>
<dbReference type="Pfam" id="PF01551">
    <property type="entry name" value="Peptidase_M23"/>
    <property type="match status" value="1"/>
</dbReference>
<dbReference type="InterPro" id="IPR011055">
    <property type="entry name" value="Dup_hybrid_motif"/>
</dbReference>